<evidence type="ECO:0000313" key="2">
    <source>
        <dbReference type="Proteomes" id="UP000181790"/>
    </source>
</evidence>
<sequence>MEIMTDVYLTFDFCQDETFQTNAELKNRLYDLISQSYINVKELIDRIYIVNDIAFVARHQETIVGILFYSFGHRNTFYINDEKITAIYNGYAVTDLSYRNNGVLQKLIQFSTTYFCDRIKTDHARLLLYAITSNPFALRAYRKVCPYLEPFENGSFTDNGRQIARQLKQVLGINRQDGKHPFTFNTTLPQRYSDFEQQNLRQAPEKERSFLQALGVDEQAGDRIIFFWLTNPLPAGL</sequence>
<dbReference type="Proteomes" id="UP000181790">
    <property type="component" value="Unassembled WGS sequence"/>
</dbReference>
<reference evidence="1 2" key="1">
    <citation type="submission" date="2016-10" db="EMBL/GenBank/DDBJ databases">
        <title>Arsenicibacter rosenii gen. nov., sp. nov., an efficient arsenic-methylating bacterium isolated from an arsenic-contaminated paddy soil.</title>
        <authorList>
            <person name="Huang K."/>
        </authorList>
    </citation>
    <scope>NUCLEOTIDE SEQUENCE [LARGE SCALE GENOMIC DNA]</scope>
    <source>
        <strain evidence="1 2">SM-1</strain>
    </source>
</reference>
<proteinExistence type="predicted"/>
<dbReference type="RefSeq" id="WP_071501150.1">
    <property type="nucleotide sequence ID" value="NZ_MORL01000001.1"/>
</dbReference>
<keyword evidence="2" id="KW-1185">Reference proteome</keyword>
<dbReference type="Gene3D" id="3.40.630.30">
    <property type="match status" value="1"/>
</dbReference>
<dbReference type="AlphaFoldDB" id="A0A1S2VPG4"/>
<evidence type="ECO:0000313" key="1">
    <source>
        <dbReference type="EMBL" id="OIN60649.1"/>
    </source>
</evidence>
<comment type="caution">
    <text evidence="1">The sequence shown here is derived from an EMBL/GenBank/DDBJ whole genome shotgun (WGS) entry which is preliminary data.</text>
</comment>
<dbReference type="InterPro" id="IPR016181">
    <property type="entry name" value="Acyl_CoA_acyltransferase"/>
</dbReference>
<evidence type="ECO:0008006" key="3">
    <source>
        <dbReference type="Google" id="ProtNLM"/>
    </source>
</evidence>
<protein>
    <recommendedName>
        <fullName evidence="3">N-acetyltransferase domain-containing protein</fullName>
    </recommendedName>
</protein>
<name>A0A1S2VPG4_9BACT</name>
<dbReference type="SUPFAM" id="SSF55729">
    <property type="entry name" value="Acyl-CoA N-acyltransferases (Nat)"/>
    <property type="match status" value="1"/>
</dbReference>
<gene>
    <name evidence="1" type="ORF">BLX24_00595</name>
</gene>
<dbReference type="EMBL" id="MORL01000001">
    <property type="protein sequence ID" value="OIN60649.1"/>
    <property type="molecule type" value="Genomic_DNA"/>
</dbReference>
<accession>A0A1S2VPG4</accession>
<organism evidence="1 2">
    <name type="scientific">Arsenicibacter rosenii</name>
    <dbReference type="NCBI Taxonomy" id="1750698"/>
    <lineage>
        <taxon>Bacteria</taxon>
        <taxon>Pseudomonadati</taxon>
        <taxon>Bacteroidota</taxon>
        <taxon>Cytophagia</taxon>
        <taxon>Cytophagales</taxon>
        <taxon>Spirosomataceae</taxon>
        <taxon>Arsenicibacter</taxon>
    </lineage>
</organism>